<dbReference type="FunFam" id="3.40.50.300:FF:001091">
    <property type="entry name" value="Probable disease resistance protein At1g61300"/>
    <property type="match status" value="1"/>
</dbReference>
<accession>A0ABD1TB48</accession>
<feature type="domain" description="Disease resistance R13L4/SHOC-2-like LRR" evidence="11">
    <location>
        <begin position="551"/>
        <end position="882"/>
    </location>
</feature>
<evidence type="ECO:0000256" key="3">
    <source>
        <dbReference type="ARBA" id="ARBA00022737"/>
    </source>
</evidence>
<dbReference type="InterPro" id="IPR036388">
    <property type="entry name" value="WH-like_DNA-bd_sf"/>
</dbReference>
<dbReference type="InterPro" id="IPR044974">
    <property type="entry name" value="Disease_R_plants"/>
</dbReference>
<dbReference type="Gene3D" id="3.80.10.10">
    <property type="entry name" value="Ribonuclease Inhibitor"/>
    <property type="match status" value="1"/>
</dbReference>
<sequence>MSDNIFFQVEMVDSALELLLENLSHLRQYNASLIVEVKDQVESLYKNLCLFKAFFKDSRKRRSKNEVLKVVTRQIRDVVYETEDIVDMLVSEAAVQKSRGFIGKVSKILDYSVKKRSLKSINEKLKNIYEDTKEFGFDALLDLDEKESVKITKVRKAPIVEEEYVVGFEDEAEKLIILLTGGSDELEVISIVGMPGLGKTTLAKLIYRHPAIEYEFYNRAWVYVSQEYSRKEVFLNIWRQFAMPSDEMYKMTDENIAKELRAFLEKGKYLIVVDNVWTEEAWNDLKIAFPKNKKRSRILLTSRNKKVSKHANPNAGPHNLRFLTPDESWTLLQRKAFGTEECPRDLLSHGRRIAYECHGLPFALVMIGGILREKGTKSYWWEKVAESVSAYISMDQEKHMDNIIELSFNHMPYHLKACFLYFGVFPEEFLVPAWKLICLWIAEGFIQQKEKEGMSLEDIAEKYLEDLIDRNLVMVEERGLNGKVKRCSIHSMVYAFCKNQAAHENFFQEIKPFDQVSYSSSSKSALEIYRRICIHSGISNYISSKPHGPNVRSFLCFSSEEIILQPENISSILGAFRLLRVLEAKPIYYPRFPTDLAQLVHLRYLVLSSNIKILPAAISSLWNMQTFIVETSSRTLEIKGDIWKMIQLRHLKTNASTSLPGSLAKSRKNEDDSLINANLRTVSTISPESCTDVFARAPYLNKLGIRGRLAQLLDTKGASSLFDSLGKFDYLKNLKLLNYVFPLPPSEGKLTGLPQSYKFPPNLNKLTLAGTLLDWVHMSTLGLLPKLEILKLKDNAFKGDLWEAEDGGFCALKVLHIVKTDLVHWVASAHHFPRLECLYLKHCSNLQAVPLGLADVPSLQIIDLYCTTKSAAASARKLLQHKQQMQEADQQTTQGSGFKVSIYPPDQEDQ</sequence>
<dbReference type="InterPro" id="IPR038005">
    <property type="entry name" value="RX-like_CC"/>
</dbReference>
<dbReference type="InterPro" id="IPR027417">
    <property type="entry name" value="P-loop_NTPase"/>
</dbReference>
<evidence type="ECO:0000259" key="9">
    <source>
        <dbReference type="Pfam" id="PF18052"/>
    </source>
</evidence>
<dbReference type="EMBL" id="JBFOLJ010000009">
    <property type="protein sequence ID" value="KAL2509920.1"/>
    <property type="molecule type" value="Genomic_DNA"/>
</dbReference>
<dbReference type="InterPro" id="IPR058922">
    <property type="entry name" value="WHD_DRP"/>
</dbReference>
<organism evidence="12 13">
    <name type="scientific">Forsythia ovata</name>
    <dbReference type="NCBI Taxonomy" id="205694"/>
    <lineage>
        <taxon>Eukaryota</taxon>
        <taxon>Viridiplantae</taxon>
        <taxon>Streptophyta</taxon>
        <taxon>Embryophyta</taxon>
        <taxon>Tracheophyta</taxon>
        <taxon>Spermatophyta</taxon>
        <taxon>Magnoliopsida</taxon>
        <taxon>eudicotyledons</taxon>
        <taxon>Gunneridae</taxon>
        <taxon>Pentapetalae</taxon>
        <taxon>asterids</taxon>
        <taxon>lamiids</taxon>
        <taxon>Lamiales</taxon>
        <taxon>Oleaceae</taxon>
        <taxon>Forsythieae</taxon>
        <taxon>Forsythia</taxon>
    </lineage>
</organism>
<keyword evidence="13" id="KW-1185">Reference proteome</keyword>
<evidence type="ECO:0000256" key="7">
    <source>
        <dbReference type="SAM" id="MobiDB-lite"/>
    </source>
</evidence>
<evidence type="ECO:0000256" key="2">
    <source>
        <dbReference type="ARBA" id="ARBA00022614"/>
    </source>
</evidence>
<dbReference type="Gene3D" id="1.10.10.10">
    <property type="entry name" value="Winged helix-like DNA-binding domain superfamily/Winged helix DNA-binding domain"/>
    <property type="match status" value="1"/>
</dbReference>
<keyword evidence="4" id="KW-0547">Nucleotide-binding</keyword>
<dbReference type="Pfam" id="PF00931">
    <property type="entry name" value="NB-ARC"/>
    <property type="match status" value="1"/>
</dbReference>
<evidence type="ECO:0000256" key="1">
    <source>
        <dbReference type="ARBA" id="ARBA00008894"/>
    </source>
</evidence>
<evidence type="ECO:0000313" key="13">
    <source>
        <dbReference type="Proteomes" id="UP001604277"/>
    </source>
</evidence>
<evidence type="ECO:0000256" key="5">
    <source>
        <dbReference type="ARBA" id="ARBA00022821"/>
    </source>
</evidence>
<keyword evidence="6" id="KW-0067">ATP-binding</keyword>
<dbReference type="InterPro" id="IPR002182">
    <property type="entry name" value="NB-ARC"/>
</dbReference>
<evidence type="ECO:0000256" key="6">
    <source>
        <dbReference type="ARBA" id="ARBA00022840"/>
    </source>
</evidence>
<feature type="domain" description="Disease resistance protein winged helix" evidence="10">
    <location>
        <begin position="424"/>
        <end position="494"/>
    </location>
</feature>
<dbReference type="PRINTS" id="PR00364">
    <property type="entry name" value="DISEASERSIST"/>
</dbReference>
<evidence type="ECO:0000259" key="8">
    <source>
        <dbReference type="Pfam" id="PF00931"/>
    </source>
</evidence>
<dbReference type="AlphaFoldDB" id="A0ABD1TB48"/>
<dbReference type="PANTHER" id="PTHR23155">
    <property type="entry name" value="DISEASE RESISTANCE PROTEIN RP"/>
    <property type="match status" value="1"/>
</dbReference>
<dbReference type="GO" id="GO:0051607">
    <property type="term" value="P:defense response to virus"/>
    <property type="evidence" value="ECO:0007669"/>
    <property type="project" value="UniProtKB-ARBA"/>
</dbReference>
<dbReference type="InterPro" id="IPR032675">
    <property type="entry name" value="LRR_dom_sf"/>
</dbReference>
<proteinExistence type="inferred from homology"/>
<feature type="domain" description="Disease resistance N-terminal" evidence="9">
    <location>
        <begin position="15"/>
        <end position="99"/>
    </location>
</feature>
<keyword evidence="5" id="KW-0611">Plant defense</keyword>
<dbReference type="InterPro" id="IPR042197">
    <property type="entry name" value="Apaf_helical"/>
</dbReference>
<evidence type="ECO:0000259" key="11">
    <source>
        <dbReference type="Pfam" id="PF23598"/>
    </source>
</evidence>
<feature type="region of interest" description="Disordered" evidence="7">
    <location>
        <begin position="883"/>
        <end position="910"/>
    </location>
</feature>
<protein>
    <submittedName>
        <fullName evidence="12">Disease resistance protein (CC-NBS-LRR class) family</fullName>
    </submittedName>
</protein>
<dbReference type="InterPro" id="IPR055414">
    <property type="entry name" value="LRR_R13L4/SHOC2-like"/>
</dbReference>
<dbReference type="Pfam" id="PF23559">
    <property type="entry name" value="WHD_DRP"/>
    <property type="match status" value="1"/>
</dbReference>
<feature type="compositionally biased region" description="Low complexity" evidence="7">
    <location>
        <begin position="883"/>
        <end position="894"/>
    </location>
</feature>
<keyword evidence="3" id="KW-0677">Repeat</keyword>
<dbReference type="Gene3D" id="1.20.5.4130">
    <property type="match status" value="1"/>
</dbReference>
<dbReference type="SUPFAM" id="SSF52540">
    <property type="entry name" value="P-loop containing nucleoside triphosphate hydrolases"/>
    <property type="match status" value="1"/>
</dbReference>
<dbReference type="GO" id="GO:0005524">
    <property type="term" value="F:ATP binding"/>
    <property type="evidence" value="ECO:0007669"/>
    <property type="project" value="UniProtKB-KW"/>
</dbReference>
<name>A0ABD1TB48_9LAMI</name>
<comment type="similarity">
    <text evidence="1">Belongs to the disease resistance NB-LRR family.</text>
</comment>
<feature type="domain" description="NB-ARC" evidence="8">
    <location>
        <begin position="169"/>
        <end position="340"/>
    </location>
</feature>
<dbReference type="CDD" id="cd14798">
    <property type="entry name" value="RX-CC_like"/>
    <property type="match status" value="1"/>
</dbReference>
<dbReference type="PANTHER" id="PTHR23155:SF1193">
    <property type="entry name" value="DISEASE RESISTANCE PROTEIN RPP13-RELATED"/>
    <property type="match status" value="1"/>
</dbReference>
<comment type="caution">
    <text evidence="12">The sequence shown here is derived from an EMBL/GenBank/DDBJ whole genome shotgun (WGS) entry which is preliminary data.</text>
</comment>
<reference evidence="13" key="1">
    <citation type="submission" date="2024-07" db="EMBL/GenBank/DDBJ databases">
        <title>Two chromosome-level genome assemblies of Korean endemic species Abeliophyllum distichum and Forsythia ovata (Oleaceae).</title>
        <authorList>
            <person name="Jang H."/>
        </authorList>
    </citation>
    <scope>NUCLEOTIDE SEQUENCE [LARGE SCALE GENOMIC DNA]</scope>
</reference>
<dbReference type="Gene3D" id="1.10.8.430">
    <property type="entry name" value="Helical domain of apoptotic protease-activating factors"/>
    <property type="match status" value="1"/>
</dbReference>
<dbReference type="Pfam" id="PF18052">
    <property type="entry name" value="Rx_N"/>
    <property type="match status" value="1"/>
</dbReference>
<dbReference type="Proteomes" id="UP001604277">
    <property type="component" value="Unassembled WGS sequence"/>
</dbReference>
<dbReference type="Gene3D" id="3.40.50.300">
    <property type="entry name" value="P-loop containing nucleotide triphosphate hydrolases"/>
    <property type="match status" value="1"/>
</dbReference>
<evidence type="ECO:0000259" key="10">
    <source>
        <dbReference type="Pfam" id="PF23559"/>
    </source>
</evidence>
<evidence type="ECO:0000313" key="12">
    <source>
        <dbReference type="EMBL" id="KAL2509920.1"/>
    </source>
</evidence>
<gene>
    <name evidence="12" type="ORF">Fot_33567</name>
</gene>
<dbReference type="SUPFAM" id="SSF52058">
    <property type="entry name" value="L domain-like"/>
    <property type="match status" value="1"/>
</dbReference>
<keyword evidence="2" id="KW-0433">Leucine-rich repeat</keyword>
<evidence type="ECO:0000256" key="4">
    <source>
        <dbReference type="ARBA" id="ARBA00022741"/>
    </source>
</evidence>
<dbReference type="FunFam" id="1.10.10.10:FF:000322">
    <property type="entry name" value="Probable disease resistance protein At1g63360"/>
    <property type="match status" value="1"/>
</dbReference>
<dbReference type="InterPro" id="IPR041118">
    <property type="entry name" value="Rx_N"/>
</dbReference>
<dbReference type="Pfam" id="PF23598">
    <property type="entry name" value="LRR_14"/>
    <property type="match status" value="1"/>
</dbReference>